<dbReference type="EMBL" id="QOVL01000003">
    <property type="protein sequence ID" value="RXG32566.1"/>
    <property type="molecule type" value="Genomic_DNA"/>
</dbReference>
<sequence>MYESIRSHVEEIIEISDAEFEEFKSILAPQRLRKKEFLIQPASFVDTEYYVVKGCVEAFHTSEAGEQSVVQFAIEDWWISDFSAFFNETPARLSVCCLEDSLVLGLKKKNLEELYKRIPKFERFFRIKTTRAFISLTARIQSGLEKDSKQRYLDFCKTYSNIEKRVPNYRIASYLGIKPESLSRIRKELNEQKVQF</sequence>
<evidence type="ECO:0000313" key="2">
    <source>
        <dbReference type="EMBL" id="RXG32566.1"/>
    </source>
</evidence>
<dbReference type="SUPFAM" id="SSF51206">
    <property type="entry name" value="cAMP-binding domain-like"/>
    <property type="match status" value="1"/>
</dbReference>
<dbReference type="Gene3D" id="2.60.120.10">
    <property type="entry name" value="Jelly Rolls"/>
    <property type="match status" value="1"/>
</dbReference>
<evidence type="ECO:0000259" key="1">
    <source>
        <dbReference type="Pfam" id="PF00027"/>
    </source>
</evidence>
<dbReference type="InterPro" id="IPR000595">
    <property type="entry name" value="cNMP-bd_dom"/>
</dbReference>
<comment type="caution">
    <text evidence="2">The sequence shown here is derived from an EMBL/GenBank/DDBJ whole genome shotgun (WGS) entry which is preliminary data.</text>
</comment>
<dbReference type="RefSeq" id="WP_073097283.1">
    <property type="nucleotide sequence ID" value="NZ_JBALUR010000004.1"/>
</dbReference>
<proteinExistence type="predicted"/>
<dbReference type="AlphaFoldDB" id="A0A4Q0PPP8"/>
<dbReference type="InterPro" id="IPR014710">
    <property type="entry name" value="RmlC-like_jellyroll"/>
</dbReference>
<name>A0A4Q0PPP8_9FLAO</name>
<dbReference type="InterPro" id="IPR018490">
    <property type="entry name" value="cNMP-bd_dom_sf"/>
</dbReference>
<organism evidence="2 3">
    <name type="scientific">Leeuwenhoekiella marinoflava</name>
    <dbReference type="NCBI Taxonomy" id="988"/>
    <lineage>
        <taxon>Bacteria</taxon>
        <taxon>Pseudomonadati</taxon>
        <taxon>Bacteroidota</taxon>
        <taxon>Flavobacteriia</taxon>
        <taxon>Flavobacteriales</taxon>
        <taxon>Flavobacteriaceae</taxon>
        <taxon>Leeuwenhoekiella</taxon>
    </lineage>
</organism>
<accession>A0A4Q0PPP8</accession>
<dbReference type="Proteomes" id="UP000290608">
    <property type="component" value="Unassembled WGS sequence"/>
</dbReference>
<reference evidence="2 3" key="1">
    <citation type="submission" date="2018-07" db="EMBL/GenBank/DDBJ databases">
        <title>Leeuwenhoekiella genomics.</title>
        <authorList>
            <person name="Tahon G."/>
            <person name="Willems A."/>
        </authorList>
    </citation>
    <scope>NUCLEOTIDE SEQUENCE [LARGE SCALE GENOMIC DNA]</scope>
    <source>
        <strain evidence="2 3">LMG 1345</strain>
    </source>
</reference>
<dbReference type="Pfam" id="PF00027">
    <property type="entry name" value="cNMP_binding"/>
    <property type="match status" value="1"/>
</dbReference>
<dbReference type="STRING" id="1122159.SAMN02745246_00786"/>
<gene>
    <name evidence="2" type="ORF">DSL99_890</name>
</gene>
<evidence type="ECO:0000313" key="3">
    <source>
        <dbReference type="Proteomes" id="UP000290608"/>
    </source>
</evidence>
<dbReference type="CDD" id="cd00038">
    <property type="entry name" value="CAP_ED"/>
    <property type="match status" value="1"/>
</dbReference>
<feature type="domain" description="Cyclic nucleotide-binding" evidence="1">
    <location>
        <begin position="30"/>
        <end position="117"/>
    </location>
</feature>
<protein>
    <submittedName>
        <fullName evidence="2">CRP-like cAMP-binding protein</fullName>
    </submittedName>
</protein>